<keyword evidence="1" id="KW-0732">Signal</keyword>
<accession>A0AAV5A5L2</accession>
<evidence type="ECO:0000313" key="3">
    <source>
        <dbReference type="EMBL" id="GJJ07881.1"/>
    </source>
</evidence>
<evidence type="ECO:0000259" key="2">
    <source>
        <dbReference type="Pfam" id="PF22803"/>
    </source>
</evidence>
<dbReference type="EMBL" id="BPWL01000002">
    <property type="protein sequence ID" value="GJJ07881.1"/>
    <property type="molecule type" value="Genomic_DNA"/>
</dbReference>
<feature type="chain" id="PRO_5043450407" description="Glycan binding protein Y3-like domain-containing protein" evidence="1">
    <location>
        <begin position="19"/>
        <end position="132"/>
    </location>
</feature>
<keyword evidence="4" id="KW-1185">Reference proteome</keyword>
<dbReference type="Pfam" id="PF22803">
    <property type="entry name" value="GBD_Y3"/>
    <property type="match status" value="1"/>
</dbReference>
<reference evidence="3" key="1">
    <citation type="submission" date="2021-10" db="EMBL/GenBank/DDBJ databases">
        <title>De novo Genome Assembly of Clathrus columnatus (Basidiomycota, Fungi) Using Illumina and Nanopore Sequence Data.</title>
        <authorList>
            <person name="Ogiso-Tanaka E."/>
            <person name="Itagaki H."/>
            <person name="Hosoya T."/>
            <person name="Hosaka K."/>
        </authorList>
    </citation>
    <scope>NUCLEOTIDE SEQUENCE</scope>
    <source>
        <strain evidence="3">MO-923</strain>
    </source>
</reference>
<dbReference type="AlphaFoldDB" id="A0AAV5A5L2"/>
<feature type="domain" description="Glycan binding protein Y3-like" evidence="2">
    <location>
        <begin position="34"/>
        <end position="126"/>
    </location>
</feature>
<feature type="signal peptide" evidence="1">
    <location>
        <begin position="1"/>
        <end position="18"/>
    </location>
</feature>
<evidence type="ECO:0000256" key="1">
    <source>
        <dbReference type="SAM" id="SignalP"/>
    </source>
</evidence>
<name>A0AAV5A5L2_9AGAM</name>
<dbReference type="Proteomes" id="UP001050691">
    <property type="component" value="Unassembled WGS sequence"/>
</dbReference>
<sequence>MRSIQLLQFLLPVVSVLAQQVDFECFDSGSSITSCASFVSTFCNTAATLSYDAGDAASRCFNVGDGTRCDFTATNYASTTETPSSEWCELAYDVLDQLCVSTGGFGNVVFVPNTFTFAISGNDTVCPFAIPI</sequence>
<protein>
    <recommendedName>
        <fullName evidence="2">Glycan binding protein Y3-like domain-containing protein</fullName>
    </recommendedName>
</protein>
<gene>
    <name evidence="3" type="ORF">Clacol_002087</name>
</gene>
<evidence type="ECO:0000313" key="4">
    <source>
        <dbReference type="Proteomes" id="UP001050691"/>
    </source>
</evidence>
<organism evidence="3 4">
    <name type="scientific">Clathrus columnatus</name>
    <dbReference type="NCBI Taxonomy" id="1419009"/>
    <lineage>
        <taxon>Eukaryota</taxon>
        <taxon>Fungi</taxon>
        <taxon>Dikarya</taxon>
        <taxon>Basidiomycota</taxon>
        <taxon>Agaricomycotina</taxon>
        <taxon>Agaricomycetes</taxon>
        <taxon>Phallomycetidae</taxon>
        <taxon>Phallales</taxon>
        <taxon>Clathraceae</taxon>
        <taxon>Clathrus</taxon>
    </lineage>
</organism>
<proteinExistence type="predicted"/>
<comment type="caution">
    <text evidence="3">The sequence shown here is derived from an EMBL/GenBank/DDBJ whole genome shotgun (WGS) entry which is preliminary data.</text>
</comment>
<dbReference type="InterPro" id="IPR054443">
    <property type="entry name" value="Y3-like_dom"/>
</dbReference>